<dbReference type="InterPro" id="IPR036353">
    <property type="entry name" value="XPC-bd_sf"/>
</dbReference>
<feature type="compositionally biased region" description="Basic residues" evidence="1">
    <location>
        <begin position="1084"/>
        <end position="1093"/>
    </location>
</feature>
<gene>
    <name evidence="3" type="ORF">DPX39_100057300</name>
</gene>
<proteinExistence type="predicted"/>
<sequence>MPTADSTSSVFLKTPAGRKYILEPPITIGQLLDVAANQLLLEVSNAKFFLNGSLLYAAGKDDTGANANVLQEEIILPGGRSIIVVAKPLQCVAKWAAAEAMRKKVDIKGSREPPDQSSPKRSCASPLSPSENASPQSGGADELANGPSLYEFMKQFIFLQGRRGLRQMLYIARNQYGDFPRSLQDHQTMVSIVEYVDRDPTRLRDVLRTILEEEPDLFRWIEANSEVFLAIINGPVHRQEAASPVWLIRNMTEAYHRQNSKCGLPRRFGQPENPQPFHGSESPQQNGEVPALRLVAATRPRNLETTHNAAAKSSCQSDILVDAKYRNAAAENTLGADEEGRQLVDESIEAVQTTCNAWEVAKDRWMVPAEGNTNVQVVNHLMCSRLREAQESLLQSMEGYMVSQPPLSMLQKVCELGQQLWQDGEQWLIKQNDVLGAFQHALACLLFETGRDLLTDFIDANSKSPRGSLRKKIPAREGVEYHPLLDPSVSWITPNGPESLANKLRDYTVREEVTVVVYTKLSPNHANAYVIHTGRVYVEPLIVDDTARYELEDLEVLYSLISSREFLLQDPGMRKVTESNWNDLMVKLYKRFISPIGMLLPQPAHDVSSPLCEVKQVCFIHTWSSRHIPIPFHALLNPVDSKPCVLRWAPFVAERPWHLLVSEGIPWSTPVPQSPVITRLTAPIAFRREPREPDSCLVSKTNMVTYVNVNGTHCSSFGEKELNQPLGVLNNGPVADEGGMWQDVPWKTWLTDALGDVRAGIPTHASMFGRDERHFKNTALLIHEVTRGSGDDANCEANGADGSAGVIRAKTHSVMMDRRVPYNQGSDLFVSHVCGRESGVGIHRCALLPAFKVSEYEPIEVYNAFFRLLVETENATTAQAYRMALLESWSSNFKEEPWRYTSVMLFNYGGPMKTLEHLCGEGSEPLSVVSEDTIINNVSEQAEVPRTHTVGKRTKRLSAHRDTTNGRYVEGRAIDVIYDVVLHGLSTSRPEGMVAILDCMIGCIEKNRISLEKSIKRRQKKQDKASKQLSLYLCSRSSPTGGHSARGSPGTASARGKAHASRGNCNKANDEVQEGVISPPSGRGGKRSPFKRR</sequence>
<dbReference type="GO" id="GO:0043161">
    <property type="term" value="P:proteasome-mediated ubiquitin-dependent protein catabolic process"/>
    <property type="evidence" value="ECO:0007669"/>
    <property type="project" value="InterPro"/>
</dbReference>
<dbReference type="SUPFAM" id="SSF101238">
    <property type="entry name" value="XPC-binding domain"/>
    <property type="match status" value="1"/>
</dbReference>
<feature type="compositionally biased region" description="Polar residues" evidence="1">
    <location>
        <begin position="115"/>
        <end position="137"/>
    </location>
</feature>
<dbReference type="InterPro" id="IPR015360">
    <property type="entry name" value="XPC-bd"/>
</dbReference>
<dbReference type="Pfam" id="PF09280">
    <property type="entry name" value="XPC-binding"/>
    <property type="match status" value="1"/>
</dbReference>
<feature type="region of interest" description="Disordered" evidence="1">
    <location>
        <begin position="1017"/>
        <end position="1093"/>
    </location>
</feature>
<dbReference type="EMBL" id="QSBY01000010">
    <property type="protein sequence ID" value="RHW69798.1"/>
    <property type="molecule type" value="Genomic_DNA"/>
</dbReference>
<dbReference type="Proteomes" id="UP000266743">
    <property type="component" value="Chromosome 10"/>
</dbReference>
<accession>A0A3L6L179</accession>
<feature type="region of interest" description="Disordered" evidence="1">
    <location>
        <begin position="260"/>
        <end position="288"/>
    </location>
</feature>
<evidence type="ECO:0000259" key="2">
    <source>
        <dbReference type="Pfam" id="PF09280"/>
    </source>
</evidence>
<feature type="region of interest" description="Disordered" evidence="1">
    <location>
        <begin position="105"/>
        <end position="141"/>
    </location>
</feature>
<dbReference type="AlphaFoldDB" id="A0A3L6L179"/>
<organism evidence="3">
    <name type="scientific">Trypanosoma brucei equiperdum</name>
    <dbReference type="NCBI Taxonomy" id="630700"/>
    <lineage>
        <taxon>Eukaryota</taxon>
        <taxon>Discoba</taxon>
        <taxon>Euglenozoa</taxon>
        <taxon>Kinetoplastea</taxon>
        <taxon>Metakinetoplastina</taxon>
        <taxon>Trypanosomatida</taxon>
        <taxon>Trypanosomatidae</taxon>
        <taxon>Trypanosoma</taxon>
    </lineage>
</organism>
<name>A0A3L6L179_9TRYP</name>
<evidence type="ECO:0000313" key="3">
    <source>
        <dbReference type="EMBL" id="RHW69798.1"/>
    </source>
</evidence>
<reference evidence="3" key="1">
    <citation type="submission" date="2018-09" db="EMBL/GenBank/DDBJ databases">
        <title>whole genome sequence of T. equiperdum IVM-t1 strain.</title>
        <authorList>
            <person name="Suganuma K."/>
        </authorList>
    </citation>
    <scope>NUCLEOTIDE SEQUENCE [LARGE SCALE GENOMIC DNA]</scope>
    <source>
        <strain evidence="3">IVM-t1</strain>
    </source>
</reference>
<evidence type="ECO:0000256" key="1">
    <source>
        <dbReference type="SAM" id="MobiDB-lite"/>
    </source>
</evidence>
<feature type="domain" description="XPC-binding" evidence="2">
    <location>
        <begin position="182"/>
        <end position="235"/>
    </location>
</feature>
<dbReference type="GO" id="GO:0006289">
    <property type="term" value="P:nucleotide-excision repair"/>
    <property type="evidence" value="ECO:0007669"/>
    <property type="project" value="InterPro"/>
</dbReference>
<dbReference type="GO" id="GO:0003684">
    <property type="term" value="F:damaged DNA binding"/>
    <property type="evidence" value="ECO:0007669"/>
    <property type="project" value="InterPro"/>
</dbReference>
<comment type="caution">
    <text evidence="3">The sequence shown here is derived from an EMBL/GenBank/DDBJ whole genome shotgun (WGS) entry which is preliminary data.</text>
</comment>
<feature type="compositionally biased region" description="Basic and acidic residues" evidence="1">
    <location>
        <begin position="105"/>
        <end position="114"/>
    </location>
</feature>
<protein>
    <submittedName>
        <fullName evidence="3">XPC-binding domain containing protein</fullName>
    </submittedName>
</protein>
<dbReference type="Gene3D" id="1.10.10.540">
    <property type="entry name" value="XPC-binding domain"/>
    <property type="match status" value="1"/>
</dbReference>